<accession>A0AAP2G2T5</accession>
<dbReference type="AlphaFoldDB" id="A0AAP2G2T5"/>
<proteinExistence type="predicted"/>
<keyword evidence="2" id="KW-1185">Reference proteome</keyword>
<comment type="caution">
    <text evidence="1">The sequence shown here is derived from an EMBL/GenBank/DDBJ whole genome shotgun (WGS) entry which is preliminary data.</text>
</comment>
<evidence type="ECO:0000313" key="1">
    <source>
        <dbReference type="EMBL" id="MBT0955963.1"/>
    </source>
</evidence>
<name>A0AAP2G2T5_9RHOB</name>
<dbReference type="Proteomes" id="UP001315686">
    <property type="component" value="Unassembled WGS sequence"/>
</dbReference>
<protein>
    <submittedName>
        <fullName evidence="1">Uncharacterized protein</fullName>
    </submittedName>
</protein>
<dbReference type="RefSeq" id="WP_327792181.1">
    <property type="nucleotide sequence ID" value="NZ_JADQAZ010000001.1"/>
</dbReference>
<evidence type="ECO:0000313" key="2">
    <source>
        <dbReference type="Proteomes" id="UP001315686"/>
    </source>
</evidence>
<organism evidence="1 2">
    <name type="scientific">Harenicola maris</name>
    <dbReference type="NCBI Taxonomy" id="2841044"/>
    <lineage>
        <taxon>Bacteria</taxon>
        <taxon>Pseudomonadati</taxon>
        <taxon>Pseudomonadota</taxon>
        <taxon>Alphaproteobacteria</taxon>
        <taxon>Rhodobacterales</taxon>
        <taxon>Paracoccaceae</taxon>
        <taxon>Harenicola</taxon>
    </lineage>
</organism>
<reference evidence="1 2" key="1">
    <citation type="journal article" date="2021" name="Arch. Microbiol.">
        <title>Harenicola maris gen. nov., sp. nov. isolated from the Sea of Japan shallow sediments.</title>
        <authorList>
            <person name="Romanenko L.A."/>
            <person name="Kurilenko V.V."/>
            <person name="Chernysheva N.Y."/>
            <person name="Tekutyeva L.A."/>
            <person name="Velansky P.V."/>
            <person name="Svetashev V.I."/>
            <person name="Isaeva M.P."/>
        </authorList>
    </citation>
    <scope>NUCLEOTIDE SEQUENCE [LARGE SCALE GENOMIC DNA]</scope>
    <source>
        <strain evidence="1 2">KMM 3653</strain>
    </source>
</reference>
<sequence>MTTDDTADKTHYICQTYVETAAKGGQTGLKIDKQFQYTSAADAENRAEREAAREGCAGADAYMLTEDAGSGEVSPPTFLLRIGNVPDLDDA</sequence>
<dbReference type="EMBL" id="JADQAZ010000001">
    <property type="protein sequence ID" value="MBT0955963.1"/>
    <property type="molecule type" value="Genomic_DNA"/>
</dbReference>
<gene>
    <name evidence="1" type="ORF">IV417_01070</name>
</gene>